<dbReference type="RefSeq" id="WP_377070738.1">
    <property type="nucleotide sequence ID" value="NZ_JBHMEC010000026.1"/>
</dbReference>
<protein>
    <submittedName>
        <fullName evidence="3">Uncharacterized protein</fullName>
    </submittedName>
</protein>
<reference evidence="3 4" key="1">
    <citation type="submission" date="2024-09" db="EMBL/GenBank/DDBJ databases">
        <authorList>
            <person name="Sun Q."/>
            <person name="Mori K."/>
        </authorList>
    </citation>
    <scope>NUCLEOTIDE SEQUENCE [LARGE SCALE GENOMIC DNA]</scope>
    <source>
        <strain evidence="3 4">CECT 9424</strain>
    </source>
</reference>
<evidence type="ECO:0000256" key="1">
    <source>
        <dbReference type="SAM" id="MobiDB-lite"/>
    </source>
</evidence>
<keyword evidence="4" id="KW-1185">Reference proteome</keyword>
<organism evidence="3 4">
    <name type="scientific">Roseovarius ramblicola</name>
    <dbReference type="NCBI Taxonomy" id="2022336"/>
    <lineage>
        <taxon>Bacteria</taxon>
        <taxon>Pseudomonadati</taxon>
        <taxon>Pseudomonadota</taxon>
        <taxon>Alphaproteobacteria</taxon>
        <taxon>Rhodobacterales</taxon>
        <taxon>Roseobacteraceae</taxon>
        <taxon>Roseovarius</taxon>
    </lineage>
</organism>
<gene>
    <name evidence="3" type="ORF">ACFFU4_15560</name>
</gene>
<dbReference type="EMBL" id="JBHMEC010000026">
    <property type="protein sequence ID" value="MFB9151167.1"/>
    <property type="molecule type" value="Genomic_DNA"/>
</dbReference>
<feature type="region of interest" description="Disordered" evidence="1">
    <location>
        <begin position="79"/>
        <end position="98"/>
    </location>
</feature>
<proteinExistence type="predicted"/>
<evidence type="ECO:0000313" key="4">
    <source>
        <dbReference type="Proteomes" id="UP001589670"/>
    </source>
</evidence>
<accession>A0ABV5I3C6</accession>
<keyword evidence="2" id="KW-0472">Membrane</keyword>
<name>A0ABV5I3C6_9RHOB</name>
<evidence type="ECO:0000313" key="3">
    <source>
        <dbReference type="EMBL" id="MFB9151167.1"/>
    </source>
</evidence>
<sequence length="98" mass="10337">MSPERVSVFLARRSYRRRRMADAARLLPLAGGVLLCVPLLWQGAGGGARTVAALIYVFGLWAALVVVSALVSRHLRGNEDEAGRADDGGTKGDGGGME</sequence>
<keyword evidence="2" id="KW-1133">Transmembrane helix</keyword>
<evidence type="ECO:0000256" key="2">
    <source>
        <dbReference type="SAM" id="Phobius"/>
    </source>
</evidence>
<feature type="compositionally biased region" description="Basic and acidic residues" evidence="1">
    <location>
        <begin position="79"/>
        <end position="90"/>
    </location>
</feature>
<feature type="transmembrane region" description="Helical" evidence="2">
    <location>
        <begin position="53"/>
        <end position="71"/>
    </location>
</feature>
<feature type="transmembrane region" description="Helical" evidence="2">
    <location>
        <begin position="21"/>
        <end position="41"/>
    </location>
</feature>
<dbReference type="Proteomes" id="UP001589670">
    <property type="component" value="Unassembled WGS sequence"/>
</dbReference>
<comment type="caution">
    <text evidence="3">The sequence shown here is derived from an EMBL/GenBank/DDBJ whole genome shotgun (WGS) entry which is preliminary data.</text>
</comment>
<keyword evidence="2" id="KW-0812">Transmembrane</keyword>